<dbReference type="GO" id="GO:0005634">
    <property type="term" value="C:nucleus"/>
    <property type="evidence" value="ECO:0007669"/>
    <property type="project" value="UniProtKB-SubCell"/>
</dbReference>
<evidence type="ECO:0000256" key="6">
    <source>
        <dbReference type="SAM" id="MobiDB-lite"/>
    </source>
</evidence>
<keyword evidence="4" id="KW-0804">Transcription</keyword>
<dbReference type="PROSITE" id="PS51294">
    <property type="entry name" value="HTH_MYB"/>
    <property type="match status" value="1"/>
</dbReference>
<accession>Q50K75</accession>
<dbReference type="PROSITE" id="PS50090">
    <property type="entry name" value="MYB_LIKE"/>
    <property type="match status" value="1"/>
</dbReference>
<feature type="region of interest" description="Disordered" evidence="6">
    <location>
        <begin position="391"/>
        <end position="444"/>
    </location>
</feature>
<dbReference type="GO" id="GO:0003677">
    <property type="term" value="F:DNA binding"/>
    <property type="evidence" value="ECO:0007669"/>
    <property type="project" value="UniProtKB-KW"/>
</dbReference>
<dbReference type="InterPro" id="IPR001005">
    <property type="entry name" value="SANT/Myb"/>
</dbReference>
<proteinExistence type="evidence at transcript level"/>
<dbReference type="EMBL" id="AB210850">
    <property type="protein sequence ID" value="BAD97871.1"/>
    <property type="molecule type" value="mRNA"/>
</dbReference>
<dbReference type="FunFam" id="1.10.10.60:FF:000023">
    <property type="entry name" value="protein REVEILLE 6 isoform X1"/>
    <property type="match status" value="1"/>
</dbReference>
<sequence length="444" mass="48453">MDAISSGEDFILKTRKPYTITKQREKWTEEEHRKFLEALKLYGRSWQRIEEHIGTKTAVQIRSHAQKFFSKLEKEAVIKGVPLGQAHGIEIPPPRPKRKPNIPYPRKISSDIDGSHQKVASDEDKCFMGLALFQDSPCTTKPSSDVDLGRFEGLSIDSCVRKGDAKSTSHGGSMSGVTRDQHKAKSMPFAASDFSAFFNLSAQFSNLVISTLLQNPAAHAAATLAASFWPAAGMKTSTGTTPDNQTNPTPSMEAIVAATVAAASAWWAAHGLLPLCPLAGLFPGISAFSPGPKVEEAANPRSKSMPSSSDSDELNPTKQVSCSKPDESGREKKKADRSSCGSNTPSSSDVETDVVLDLEKEDLHLGLAYSASWKEVSHQGREAFQALFNREVLPQSFSPPKEEEGRAKPRRTGFKPYKRCSATPTHASGENDRKRIRLQNEPSL</sequence>
<evidence type="ECO:0000259" key="8">
    <source>
        <dbReference type="PROSITE" id="PS51293"/>
    </source>
</evidence>
<dbReference type="Gene3D" id="1.10.10.60">
    <property type="entry name" value="Homeodomain-like"/>
    <property type="match status" value="1"/>
</dbReference>
<dbReference type="CDD" id="cd00167">
    <property type="entry name" value="SANT"/>
    <property type="match status" value="1"/>
</dbReference>
<keyword evidence="2" id="KW-0805">Transcription regulation</keyword>
<evidence type="ECO:0000313" key="10">
    <source>
        <dbReference type="EMBL" id="BAD97871.1"/>
    </source>
</evidence>
<dbReference type="InterPro" id="IPR006447">
    <property type="entry name" value="Myb_dom_plants"/>
</dbReference>
<organism evidence="10">
    <name type="scientific">Lemna gibba</name>
    <name type="common">Swollen duckweed</name>
    <dbReference type="NCBI Taxonomy" id="4470"/>
    <lineage>
        <taxon>Eukaryota</taxon>
        <taxon>Viridiplantae</taxon>
        <taxon>Streptophyta</taxon>
        <taxon>Embryophyta</taxon>
        <taxon>Tracheophyta</taxon>
        <taxon>Spermatophyta</taxon>
        <taxon>Magnoliopsida</taxon>
        <taxon>Liliopsida</taxon>
        <taxon>Araceae</taxon>
        <taxon>Lemnoideae</taxon>
        <taxon>Lemna</taxon>
    </lineage>
</organism>
<evidence type="ECO:0000256" key="1">
    <source>
        <dbReference type="ARBA" id="ARBA00004123"/>
    </source>
</evidence>
<feature type="compositionally biased region" description="Basic and acidic residues" evidence="6">
    <location>
        <begin position="324"/>
        <end position="337"/>
    </location>
</feature>
<feature type="domain" description="SANT" evidence="8">
    <location>
        <begin position="22"/>
        <end position="73"/>
    </location>
</feature>
<dbReference type="AlphaFoldDB" id="Q50K75"/>
<feature type="domain" description="HTH myb-type" evidence="9">
    <location>
        <begin position="19"/>
        <end position="73"/>
    </location>
</feature>
<dbReference type="PROSITE" id="PS51293">
    <property type="entry name" value="SANT"/>
    <property type="match status" value="1"/>
</dbReference>
<name>Q50K75_LEMGI</name>
<comment type="subcellular location">
    <subcellularLocation>
        <location evidence="1">Nucleus</location>
    </subcellularLocation>
</comment>
<feature type="compositionally biased region" description="Polar residues" evidence="6">
    <location>
        <begin position="339"/>
        <end position="349"/>
    </location>
</feature>
<dbReference type="InterPro" id="IPR017884">
    <property type="entry name" value="SANT_dom"/>
</dbReference>
<feature type="domain" description="Myb-like" evidence="7">
    <location>
        <begin position="19"/>
        <end position="69"/>
    </location>
</feature>
<evidence type="ECO:0000259" key="9">
    <source>
        <dbReference type="PROSITE" id="PS51294"/>
    </source>
</evidence>
<dbReference type="SMART" id="SM00717">
    <property type="entry name" value="SANT"/>
    <property type="match status" value="1"/>
</dbReference>
<dbReference type="NCBIfam" id="TIGR01557">
    <property type="entry name" value="myb_SHAQKYF"/>
    <property type="match status" value="1"/>
</dbReference>
<dbReference type="PANTHER" id="PTHR12802:SF177">
    <property type="entry name" value="PROTEIN CCA1"/>
    <property type="match status" value="1"/>
</dbReference>
<keyword evidence="5" id="KW-0539">Nucleus</keyword>
<dbReference type="SUPFAM" id="SSF46689">
    <property type="entry name" value="Homeodomain-like"/>
    <property type="match status" value="1"/>
</dbReference>
<feature type="region of interest" description="Disordered" evidence="6">
    <location>
        <begin position="292"/>
        <end position="352"/>
    </location>
</feature>
<reference evidence="10" key="1">
    <citation type="journal article" date="2006" name="Plant Cell Physiol.">
        <title>Conserved expression profiles of circadian clock-related genes in two Lemna species showing long-day and short-day photoperiodic flowering responses.</title>
        <authorList>
            <person name="Miwa K."/>
            <person name="Serikawa M."/>
            <person name="Suzuki S."/>
            <person name="Kondo T."/>
            <person name="Oyama T."/>
        </authorList>
    </citation>
    <scope>NUCLEOTIDE SEQUENCE</scope>
    <source>
        <strain evidence="10">G3</strain>
    </source>
</reference>
<gene>
    <name evidence="10" type="primary">LgLHY H2</name>
</gene>
<evidence type="ECO:0000259" key="7">
    <source>
        <dbReference type="PROSITE" id="PS50090"/>
    </source>
</evidence>
<dbReference type="PANTHER" id="PTHR12802">
    <property type="entry name" value="SWI/SNF COMPLEX-RELATED"/>
    <property type="match status" value="1"/>
</dbReference>
<dbReference type="InterPro" id="IPR009057">
    <property type="entry name" value="Homeodomain-like_sf"/>
</dbReference>
<dbReference type="GO" id="GO:0010468">
    <property type="term" value="P:regulation of gene expression"/>
    <property type="evidence" value="ECO:0007669"/>
    <property type="project" value="UniProtKB-ARBA"/>
</dbReference>
<evidence type="ECO:0000256" key="2">
    <source>
        <dbReference type="ARBA" id="ARBA00023015"/>
    </source>
</evidence>
<dbReference type="Pfam" id="PF00249">
    <property type="entry name" value="Myb_DNA-binding"/>
    <property type="match status" value="1"/>
</dbReference>
<keyword evidence="3" id="KW-0238">DNA-binding</keyword>
<feature type="compositionally biased region" description="Basic residues" evidence="6">
    <location>
        <begin position="408"/>
        <end position="418"/>
    </location>
</feature>
<evidence type="ECO:0000256" key="5">
    <source>
        <dbReference type="ARBA" id="ARBA00023242"/>
    </source>
</evidence>
<evidence type="ECO:0000256" key="4">
    <source>
        <dbReference type="ARBA" id="ARBA00023163"/>
    </source>
</evidence>
<protein>
    <submittedName>
        <fullName evidence="10">LHY homologue2</fullName>
    </submittedName>
</protein>
<dbReference type="InterPro" id="IPR017930">
    <property type="entry name" value="Myb_dom"/>
</dbReference>
<evidence type="ECO:0000256" key="3">
    <source>
        <dbReference type="ARBA" id="ARBA00023125"/>
    </source>
</evidence>